<dbReference type="EMBL" id="GISG01276667">
    <property type="protein sequence ID" value="MBA4677811.1"/>
    <property type="molecule type" value="Transcribed_RNA"/>
</dbReference>
<proteinExistence type="predicted"/>
<dbReference type="GO" id="GO:0003723">
    <property type="term" value="F:RNA binding"/>
    <property type="evidence" value="ECO:0007669"/>
    <property type="project" value="InterPro"/>
</dbReference>
<dbReference type="InterPro" id="IPR011990">
    <property type="entry name" value="TPR-like_helical_dom_sf"/>
</dbReference>
<evidence type="ECO:0000256" key="1">
    <source>
        <dbReference type="ARBA" id="ARBA00022737"/>
    </source>
</evidence>
<accession>A0A7C9AYC9</accession>
<dbReference type="Gene3D" id="1.25.40.10">
    <property type="entry name" value="Tetratricopeptide repeat domain"/>
    <property type="match status" value="1"/>
</dbReference>
<dbReference type="InterPro" id="IPR046960">
    <property type="entry name" value="PPR_At4g14850-like_plant"/>
</dbReference>
<dbReference type="InterPro" id="IPR002885">
    <property type="entry name" value="PPR_rpt"/>
</dbReference>
<dbReference type="Pfam" id="PF01535">
    <property type="entry name" value="PPR"/>
    <property type="match status" value="2"/>
</dbReference>
<dbReference type="AlphaFoldDB" id="A0A7C9AYC9"/>
<keyword evidence="1" id="KW-0677">Repeat</keyword>
<dbReference type="FunFam" id="1.25.40.10:FF:000144">
    <property type="entry name" value="Pentatricopeptide repeat-containing protein, mitochondrial"/>
    <property type="match status" value="1"/>
</dbReference>
<reference evidence="2" key="1">
    <citation type="journal article" date="2013" name="J. Plant Res.">
        <title>Effect of fungi and light on seed germination of three Opuntia species from semiarid lands of central Mexico.</title>
        <authorList>
            <person name="Delgado-Sanchez P."/>
            <person name="Jimenez-Bremont J.F."/>
            <person name="Guerrero-Gonzalez Mde L."/>
            <person name="Flores J."/>
        </authorList>
    </citation>
    <scope>NUCLEOTIDE SEQUENCE</scope>
    <source>
        <tissue evidence="2">Cladode</tissue>
    </source>
</reference>
<organism evidence="2">
    <name type="scientific">Opuntia streptacantha</name>
    <name type="common">Prickly pear cactus</name>
    <name type="synonym">Opuntia cardona</name>
    <dbReference type="NCBI Taxonomy" id="393608"/>
    <lineage>
        <taxon>Eukaryota</taxon>
        <taxon>Viridiplantae</taxon>
        <taxon>Streptophyta</taxon>
        <taxon>Embryophyta</taxon>
        <taxon>Tracheophyta</taxon>
        <taxon>Spermatophyta</taxon>
        <taxon>Magnoliopsida</taxon>
        <taxon>eudicotyledons</taxon>
        <taxon>Gunneridae</taxon>
        <taxon>Pentapetalae</taxon>
        <taxon>Caryophyllales</taxon>
        <taxon>Cactineae</taxon>
        <taxon>Cactaceae</taxon>
        <taxon>Opuntioideae</taxon>
        <taxon>Opuntia</taxon>
    </lineage>
</organism>
<dbReference type="GO" id="GO:0009451">
    <property type="term" value="P:RNA modification"/>
    <property type="evidence" value="ECO:0007669"/>
    <property type="project" value="InterPro"/>
</dbReference>
<reference evidence="2" key="2">
    <citation type="submission" date="2020-07" db="EMBL/GenBank/DDBJ databases">
        <authorList>
            <person name="Vera ALvarez R."/>
            <person name="Arias-Moreno D.M."/>
            <person name="Jimenez-Jacinto V."/>
            <person name="Jimenez-Bremont J.F."/>
            <person name="Swaminathan K."/>
            <person name="Moose S.P."/>
            <person name="Guerrero-Gonzalez M.L."/>
            <person name="Marino-Ramirez L."/>
            <person name="Landsman D."/>
            <person name="Rodriguez-Kessler M."/>
            <person name="Delgado-Sanchez P."/>
        </authorList>
    </citation>
    <scope>NUCLEOTIDE SEQUENCE</scope>
    <source>
        <tissue evidence="2">Cladode</tissue>
    </source>
</reference>
<evidence type="ECO:0000313" key="2">
    <source>
        <dbReference type="EMBL" id="MBA4677811.1"/>
    </source>
</evidence>
<name>A0A7C9AYC9_OPUST</name>
<sequence length="159" mass="17275">MKHFNRMQLQGIKRVSGCTDQVSLLYGGAIHSLVIKSGLFSNVGLGNSMISMYCKCGCLAESKLIFAELPARDSVSWNALIAGHHIDGCGNEAIQVFNDVQKYNINADLMTLLAALTACNHSGLIEEGQELFHEAIREKNPLGIEHYAGLVDLLGRGEN</sequence>
<protein>
    <submittedName>
        <fullName evidence="2">Uncharacterized protein</fullName>
    </submittedName>
</protein>
<dbReference type="PANTHER" id="PTHR47926">
    <property type="entry name" value="PENTATRICOPEPTIDE REPEAT-CONTAINING PROTEIN"/>
    <property type="match status" value="1"/>
</dbReference>